<keyword evidence="2" id="KW-1185">Reference proteome</keyword>
<proteinExistence type="predicted"/>
<dbReference type="Proteomes" id="UP001165960">
    <property type="component" value="Unassembled WGS sequence"/>
</dbReference>
<protein>
    <submittedName>
        <fullName evidence="1">Uncharacterized protein</fullName>
    </submittedName>
</protein>
<comment type="caution">
    <text evidence="1">The sequence shown here is derived from an EMBL/GenBank/DDBJ whole genome shotgun (WGS) entry which is preliminary data.</text>
</comment>
<name>A0ACC2UQM6_9FUNG</name>
<gene>
    <name evidence="1" type="ORF">DSO57_1018589</name>
</gene>
<sequence length="94" mass="10644">MIPKSRREKSSQPRGRDTLVDNSYQSSSIPPSIADSEPADTGALPILLLFHNIFDDSDMDDSDIEDPKTYGYCHDLRHSTESQQEILTLELDLY</sequence>
<dbReference type="EMBL" id="QTSX02000081">
    <property type="protein sequence ID" value="KAJ9088891.1"/>
    <property type="molecule type" value="Genomic_DNA"/>
</dbReference>
<reference evidence="1" key="1">
    <citation type="submission" date="2022-04" db="EMBL/GenBank/DDBJ databases">
        <title>Genome of the entomopathogenic fungus Entomophthora muscae.</title>
        <authorList>
            <person name="Elya C."/>
            <person name="Lovett B.R."/>
            <person name="Lee E."/>
            <person name="Macias A.M."/>
            <person name="Hajek A.E."/>
            <person name="De Bivort B.L."/>
            <person name="Kasson M.T."/>
            <person name="De Fine Licht H.H."/>
            <person name="Stajich J.E."/>
        </authorList>
    </citation>
    <scope>NUCLEOTIDE SEQUENCE</scope>
    <source>
        <strain evidence="1">Berkeley</strain>
    </source>
</reference>
<accession>A0ACC2UQM6</accession>
<organism evidence="1 2">
    <name type="scientific">Entomophthora muscae</name>
    <dbReference type="NCBI Taxonomy" id="34485"/>
    <lineage>
        <taxon>Eukaryota</taxon>
        <taxon>Fungi</taxon>
        <taxon>Fungi incertae sedis</taxon>
        <taxon>Zoopagomycota</taxon>
        <taxon>Entomophthoromycotina</taxon>
        <taxon>Entomophthoromycetes</taxon>
        <taxon>Entomophthorales</taxon>
        <taxon>Entomophthoraceae</taxon>
        <taxon>Entomophthora</taxon>
    </lineage>
</organism>
<evidence type="ECO:0000313" key="2">
    <source>
        <dbReference type="Proteomes" id="UP001165960"/>
    </source>
</evidence>
<evidence type="ECO:0000313" key="1">
    <source>
        <dbReference type="EMBL" id="KAJ9088891.1"/>
    </source>
</evidence>